<gene>
    <name evidence="3" type="ORF">V1633_03645</name>
</gene>
<protein>
    <submittedName>
        <fullName evidence="3">DUF4328 domain-containing protein</fullName>
    </submittedName>
</protein>
<dbReference type="Pfam" id="PF14219">
    <property type="entry name" value="DUF4328"/>
    <property type="match status" value="1"/>
</dbReference>
<comment type="caution">
    <text evidence="3">The sequence shown here is derived from an EMBL/GenBank/DDBJ whole genome shotgun (WGS) entry which is preliminary data.</text>
</comment>
<dbReference type="EMBL" id="JAZGQK010000003">
    <property type="protein sequence ID" value="MEE6257583.1"/>
    <property type="molecule type" value="Genomic_DNA"/>
</dbReference>
<dbReference type="InterPro" id="IPR025565">
    <property type="entry name" value="DUF4328"/>
</dbReference>
<feature type="transmembrane region" description="Helical" evidence="1">
    <location>
        <begin position="12"/>
        <end position="37"/>
    </location>
</feature>
<dbReference type="Proteomes" id="UP001332243">
    <property type="component" value="Unassembled WGS sequence"/>
</dbReference>
<dbReference type="RefSeq" id="WP_331212705.1">
    <property type="nucleotide sequence ID" value="NZ_JAZGQK010000003.1"/>
</dbReference>
<keyword evidence="1" id="KW-0812">Transmembrane</keyword>
<keyword evidence="4" id="KW-1185">Reference proteome</keyword>
<feature type="transmembrane region" description="Helical" evidence="1">
    <location>
        <begin position="104"/>
        <end position="124"/>
    </location>
</feature>
<evidence type="ECO:0000313" key="3">
    <source>
        <dbReference type="EMBL" id="MEE6257583.1"/>
    </source>
</evidence>
<organism evidence="3 4">
    <name type="scientific">Plantactinospora sonchi</name>
    <dbReference type="NCBI Taxonomy" id="1544735"/>
    <lineage>
        <taxon>Bacteria</taxon>
        <taxon>Bacillati</taxon>
        <taxon>Actinomycetota</taxon>
        <taxon>Actinomycetes</taxon>
        <taxon>Micromonosporales</taxon>
        <taxon>Micromonosporaceae</taxon>
        <taxon>Plantactinospora</taxon>
    </lineage>
</organism>
<sequence>MLPDVRTRPVWTFGLVATGAVGLAMLVDAALLLSPVIGVQLARRAERDGDLVALDQALAIEAVLGIGRTLTMLLAAVLVIVWFYRVRDNLDAFAGSAPELRTGWAIGGWFVPFANLVIPFRVMADVARVSLFRPGTPGLVWAWWLPFVIYQWGGQAVSRYDLAEYNDLPLPLASEDLAAYVDYYQQALNRNAIILVAGVLAAVMFGLLAVRISQAQQARLARGAPIGPVMPGMAVPAP</sequence>
<name>A0ABU7RM79_9ACTN</name>
<evidence type="ECO:0000256" key="1">
    <source>
        <dbReference type="SAM" id="Phobius"/>
    </source>
</evidence>
<keyword evidence="1" id="KW-0472">Membrane</keyword>
<reference evidence="3 4" key="1">
    <citation type="submission" date="2024-01" db="EMBL/GenBank/DDBJ databases">
        <title>Genome insights into Plantactinospora sonchi sp. nov.</title>
        <authorList>
            <person name="Wang L."/>
        </authorList>
    </citation>
    <scope>NUCLEOTIDE SEQUENCE [LARGE SCALE GENOMIC DNA]</scope>
    <source>
        <strain evidence="3 4">NEAU-QY2</strain>
    </source>
</reference>
<keyword evidence="1" id="KW-1133">Transmembrane helix</keyword>
<feature type="transmembrane region" description="Helical" evidence="1">
    <location>
        <begin position="192"/>
        <end position="212"/>
    </location>
</feature>
<evidence type="ECO:0000313" key="4">
    <source>
        <dbReference type="Proteomes" id="UP001332243"/>
    </source>
</evidence>
<feature type="domain" description="DUF4328" evidence="2">
    <location>
        <begin position="50"/>
        <end position="205"/>
    </location>
</feature>
<proteinExistence type="predicted"/>
<accession>A0ABU7RM79</accession>
<feature type="transmembrane region" description="Helical" evidence="1">
    <location>
        <begin position="136"/>
        <end position="153"/>
    </location>
</feature>
<evidence type="ECO:0000259" key="2">
    <source>
        <dbReference type="Pfam" id="PF14219"/>
    </source>
</evidence>
<feature type="transmembrane region" description="Helical" evidence="1">
    <location>
        <begin position="58"/>
        <end position="84"/>
    </location>
</feature>